<organism evidence="1 2">
    <name type="scientific">Aphis craccivora</name>
    <name type="common">Cowpea aphid</name>
    <dbReference type="NCBI Taxonomy" id="307492"/>
    <lineage>
        <taxon>Eukaryota</taxon>
        <taxon>Metazoa</taxon>
        <taxon>Ecdysozoa</taxon>
        <taxon>Arthropoda</taxon>
        <taxon>Hexapoda</taxon>
        <taxon>Insecta</taxon>
        <taxon>Pterygota</taxon>
        <taxon>Neoptera</taxon>
        <taxon>Paraneoptera</taxon>
        <taxon>Hemiptera</taxon>
        <taxon>Sternorrhyncha</taxon>
        <taxon>Aphidomorpha</taxon>
        <taxon>Aphidoidea</taxon>
        <taxon>Aphididae</taxon>
        <taxon>Aphidini</taxon>
        <taxon>Aphis</taxon>
        <taxon>Aphis</taxon>
    </lineage>
</organism>
<proteinExistence type="predicted"/>
<gene>
    <name evidence="1" type="ORF">FWK35_00013880</name>
</gene>
<dbReference type="Proteomes" id="UP000478052">
    <property type="component" value="Unassembled WGS sequence"/>
</dbReference>
<keyword evidence="1" id="KW-0808">Transferase</keyword>
<dbReference type="AlphaFoldDB" id="A0A6G0ZM28"/>
<dbReference type="GO" id="GO:0003964">
    <property type="term" value="F:RNA-directed DNA polymerase activity"/>
    <property type="evidence" value="ECO:0007669"/>
    <property type="project" value="UniProtKB-KW"/>
</dbReference>
<evidence type="ECO:0000313" key="1">
    <source>
        <dbReference type="EMBL" id="KAF0772442.1"/>
    </source>
</evidence>
<evidence type="ECO:0000313" key="2">
    <source>
        <dbReference type="Proteomes" id="UP000478052"/>
    </source>
</evidence>
<dbReference type="EMBL" id="VUJU01000173">
    <property type="protein sequence ID" value="KAF0772442.1"/>
    <property type="molecule type" value="Genomic_DNA"/>
</dbReference>
<keyword evidence="2" id="KW-1185">Reference proteome</keyword>
<name>A0A6G0ZM28_APHCR</name>
<protein>
    <submittedName>
        <fullName evidence="1">Putative RNA-directed DNA polymerase</fullName>
    </submittedName>
</protein>
<comment type="caution">
    <text evidence="1">The sequence shown here is derived from an EMBL/GenBank/DDBJ whole genome shotgun (WGS) entry which is preliminary data.</text>
</comment>
<reference evidence="1 2" key="1">
    <citation type="submission" date="2019-08" db="EMBL/GenBank/DDBJ databases">
        <title>Whole genome of Aphis craccivora.</title>
        <authorList>
            <person name="Voronova N.V."/>
            <person name="Shulinski R.S."/>
            <person name="Bandarenka Y.V."/>
            <person name="Zhorov D.G."/>
            <person name="Warner D."/>
        </authorList>
    </citation>
    <scope>NUCLEOTIDE SEQUENCE [LARGE SCALE GENOMIC DNA]</scope>
    <source>
        <strain evidence="1">180601</strain>
        <tissue evidence="1">Whole Body</tissue>
    </source>
</reference>
<accession>A0A6G0ZM28</accession>
<keyword evidence="1" id="KW-0695">RNA-directed DNA polymerase</keyword>
<sequence>MEKCIFLKTQTIPITNHHSRLNKLEQIQTYFKKKKKILNIKLKSLSNIVSAINKLTNDIQVAAKDSSTMKPSKNPSSNLTPELRKLLADKHRARPIWQRTHYPDDKSRYNMLSNKLKFLLKIYKNSHFGAKQNQSFD</sequence>
<keyword evidence="1" id="KW-0548">Nucleotidyltransferase</keyword>